<sequence length="285" mass="33609">MVQGIGHRLLLALQKQTSRVIYFSEAKNISLNTAVHEVRKSFKRIRALLLFCQSSEGEYVYSISQQLSEFGKNISAFRNSWVNILVLDRISQINPHIPERKMKLLKERFMERNRQLQQQDIVDKKTGTTIRKFMEEFEVGMPANLKVAGEQFVKEQLNLSFQSSYEIFQDENIWNEAEKLHELRKKLKTLYYQTSFLKFSHAKFFKPKSDQLDIITEQLGEDHDLYVFLDEIKKTEYGLNFTEISIVENKINHLRVLNSNKCRPRLRQLFSESPESFAQKITAIF</sequence>
<reference evidence="2" key="1">
    <citation type="submission" date="2022-11" db="EMBL/GenBank/DDBJ databases">
        <title>Marilongibacter aestuarii gen. nov., sp. nov., isolated from tidal flat sediment.</title>
        <authorList>
            <person name="Jiayan W."/>
        </authorList>
    </citation>
    <scope>NUCLEOTIDE SEQUENCE</scope>
    <source>
        <strain evidence="2">Z1-6</strain>
    </source>
</reference>
<comment type="caution">
    <text evidence="2">The sequence shown here is derived from an EMBL/GenBank/DDBJ whole genome shotgun (WGS) entry which is preliminary data.</text>
</comment>
<proteinExistence type="predicted"/>
<accession>A0A9X3J9D4</accession>
<evidence type="ECO:0000259" key="1">
    <source>
        <dbReference type="Pfam" id="PF05235"/>
    </source>
</evidence>
<dbReference type="EMBL" id="JAPOHD010000069">
    <property type="protein sequence ID" value="MCY1723466.1"/>
    <property type="molecule type" value="Genomic_DNA"/>
</dbReference>
<feature type="domain" description="CHAD" evidence="1">
    <location>
        <begin position="13"/>
        <end position="230"/>
    </location>
</feature>
<evidence type="ECO:0000313" key="2">
    <source>
        <dbReference type="EMBL" id="MCY1723466.1"/>
    </source>
</evidence>
<dbReference type="Gene3D" id="1.40.20.10">
    <property type="entry name" value="CHAD domain"/>
    <property type="match status" value="1"/>
</dbReference>
<name>A0A9X3J9D4_9BACT</name>
<dbReference type="PANTHER" id="PTHR39339:SF1">
    <property type="entry name" value="CHAD DOMAIN-CONTAINING PROTEIN"/>
    <property type="match status" value="1"/>
</dbReference>
<dbReference type="RefSeq" id="WP_343335792.1">
    <property type="nucleotide sequence ID" value="NZ_JAPOHD010000069.1"/>
</dbReference>
<dbReference type="InterPro" id="IPR038186">
    <property type="entry name" value="CHAD_dom_sf"/>
</dbReference>
<protein>
    <submittedName>
        <fullName evidence="2">CHAD domain-containing protein</fullName>
    </submittedName>
</protein>
<organism evidence="2 3">
    <name type="scientific">Draconibacterium aestuarii</name>
    <dbReference type="NCBI Taxonomy" id="2998507"/>
    <lineage>
        <taxon>Bacteria</taxon>
        <taxon>Pseudomonadati</taxon>
        <taxon>Bacteroidota</taxon>
        <taxon>Bacteroidia</taxon>
        <taxon>Marinilabiliales</taxon>
        <taxon>Prolixibacteraceae</taxon>
        <taxon>Draconibacterium</taxon>
    </lineage>
</organism>
<evidence type="ECO:0000313" key="3">
    <source>
        <dbReference type="Proteomes" id="UP001145087"/>
    </source>
</evidence>
<dbReference type="Pfam" id="PF05235">
    <property type="entry name" value="CHAD"/>
    <property type="match status" value="1"/>
</dbReference>
<dbReference type="InterPro" id="IPR007899">
    <property type="entry name" value="CHAD_dom"/>
</dbReference>
<dbReference type="AlphaFoldDB" id="A0A9X3J9D4"/>
<dbReference type="PANTHER" id="PTHR39339">
    <property type="entry name" value="SLR1444 PROTEIN"/>
    <property type="match status" value="1"/>
</dbReference>
<dbReference type="Proteomes" id="UP001145087">
    <property type="component" value="Unassembled WGS sequence"/>
</dbReference>
<gene>
    <name evidence="2" type="ORF">OU798_24150</name>
</gene>
<keyword evidence="3" id="KW-1185">Reference proteome</keyword>